<feature type="region of interest" description="Disordered" evidence="5">
    <location>
        <begin position="163"/>
        <end position="182"/>
    </location>
</feature>
<keyword evidence="8" id="KW-1185">Reference proteome</keyword>
<feature type="transmembrane region" description="Helical" evidence="6">
    <location>
        <begin position="12"/>
        <end position="33"/>
    </location>
</feature>
<proteinExistence type="predicted"/>
<protein>
    <submittedName>
        <fullName evidence="7">Uncharacterized protein</fullName>
    </submittedName>
</protein>
<sequence>MSLSRTKLENILALWLNMWTIILYLLAITAAMFNIIYGSFSVIVVNVYISVLAAALIINEIKEAGFVQEHFKFLCTFAGRGLIFIFLGCITLQSRVLNIITTLLNITTGIFFFLISFTEATPRLACISFNWQIWKDFSAEGLDLPQVTKHARHSYVHERLTTTEPDELEPLPSPKLDPHANAGNKFMNERDLGLLPASKTKDPVPRSRTVDPSSFRFKWGRTPRRSQTPIV</sequence>
<evidence type="ECO:0000313" key="8">
    <source>
        <dbReference type="Proteomes" id="UP000242875"/>
    </source>
</evidence>
<organism evidence="7 8">
    <name type="scientific">Bifiguratus adelaidae</name>
    <dbReference type="NCBI Taxonomy" id="1938954"/>
    <lineage>
        <taxon>Eukaryota</taxon>
        <taxon>Fungi</taxon>
        <taxon>Fungi incertae sedis</taxon>
        <taxon>Mucoromycota</taxon>
        <taxon>Mucoromycotina</taxon>
        <taxon>Endogonomycetes</taxon>
        <taxon>Endogonales</taxon>
        <taxon>Endogonales incertae sedis</taxon>
        <taxon>Bifiguratus</taxon>
    </lineage>
</organism>
<keyword evidence="4 6" id="KW-0472">Membrane</keyword>
<dbReference type="PANTHER" id="PTHR28128:SF1">
    <property type="entry name" value="GOLGI APPARATUS MEMBRANE PROTEIN TVP15"/>
    <property type="match status" value="1"/>
</dbReference>
<dbReference type="Proteomes" id="UP000242875">
    <property type="component" value="Unassembled WGS sequence"/>
</dbReference>
<dbReference type="OrthoDB" id="423534at2759"/>
<dbReference type="PANTHER" id="PTHR28128">
    <property type="entry name" value="GOLGI APPARATUS MEMBRANE PROTEIN TVP15"/>
    <property type="match status" value="1"/>
</dbReference>
<evidence type="ECO:0000256" key="4">
    <source>
        <dbReference type="ARBA" id="ARBA00023136"/>
    </source>
</evidence>
<keyword evidence="2 6" id="KW-0812">Transmembrane</keyword>
<keyword evidence="3 6" id="KW-1133">Transmembrane helix</keyword>
<gene>
    <name evidence="7" type="ORF">BZG36_05122</name>
</gene>
<accession>A0A261XUC3</accession>
<evidence type="ECO:0000256" key="6">
    <source>
        <dbReference type="SAM" id="Phobius"/>
    </source>
</evidence>
<comment type="subcellular location">
    <subcellularLocation>
        <location evidence="1">Membrane</location>
        <topology evidence="1">Multi-pass membrane protein</topology>
    </subcellularLocation>
</comment>
<evidence type="ECO:0000256" key="2">
    <source>
        <dbReference type="ARBA" id="ARBA00022692"/>
    </source>
</evidence>
<name>A0A261XUC3_9FUNG</name>
<dbReference type="Pfam" id="PF08507">
    <property type="entry name" value="COPI_assoc"/>
    <property type="match status" value="1"/>
</dbReference>
<evidence type="ECO:0000256" key="1">
    <source>
        <dbReference type="ARBA" id="ARBA00004141"/>
    </source>
</evidence>
<evidence type="ECO:0000313" key="7">
    <source>
        <dbReference type="EMBL" id="OZJ01950.1"/>
    </source>
</evidence>
<feature type="region of interest" description="Disordered" evidence="5">
    <location>
        <begin position="194"/>
        <end position="231"/>
    </location>
</feature>
<evidence type="ECO:0000256" key="3">
    <source>
        <dbReference type="ARBA" id="ARBA00022989"/>
    </source>
</evidence>
<dbReference type="EMBL" id="MVBO01000212">
    <property type="protein sequence ID" value="OZJ01950.1"/>
    <property type="molecule type" value="Genomic_DNA"/>
</dbReference>
<dbReference type="GO" id="GO:0016020">
    <property type="term" value="C:membrane"/>
    <property type="evidence" value="ECO:0007669"/>
    <property type="project" value="UniProtKB-SubCell"/>
</dbReference>
<feature type="transmembrane region" description="Helical" evidence="6">
    <location>
        <begin position="71"/>
        <end position="93"/>
    </location>
</feature>
<feature type="compositionally biased region" description="Basic and acidic residues" evidence="5">
    <location>
        <begin position="199"/>
        <end position="209"/>
    </location>
</feature>
<comment type="caution">
    <text evidence="7">The sequence shown here is derived from an EMBL/GenBank/DDBJ whole genome shotgun (WGS) entry which is preliminary data.</text>
</comment>
<evidence type="ECO:0000256" key="5">
    <source>
        <dbReference type="SAM" id="MobiDB-lite"/>
    </source>
</evidence>
<feature type="transmembrane region" description="Helical" evidence="6">
    <location>
        <begin position="39"/>
        <end position="59"/>
    </location>
</feature>
<dbReference type="InterPro" id="IPR013714">
    <property type="entry name" value="Golgi_TVP15"/>
</dbReference>
<reference evidence="7 8" key="1">
    <citation type="journal article" date="2017" name="Mycologia">
        <title>Bifiguratus adelaidae, gen. et sp. nov., a new member of Mucoromycotina in endophytic and soil-dwelling habitats.</title>
        <authorList>
            <person name="Torres-Cruz T.J."/>
            <person name="Billingsley Tobias T.L."/>
            <person name="Almatruk M."/>
            <person name="Hesse C."/>
            <person name="Kuske C.R."/>
            <person name="Desiro A."/>
            <person name="Benucci G.M."/>
            <person name="Bonito G."/>
            <person name="Stajich J.E."/>
            <person name="Dunlap C."/>
            <person name="Arnold A.E."/>
            <person name="Porras-Alfaro A."/>
        </authorList>
    </citation>
    <scope>NUCLEOTIDE SEQUENCE [LARGE SCALE GENOMIC DNA]</scope>
    <source>
        <strain evidence="7 8">AZ0501</strain>
    </source>
</reference>
<dbReference type="AlphaFoldDB" id="A0A261XUC3"/>
<feature type="transmembrane region" description="Helical" evidence="6">
    <location>
        <begin position="99"/>
        <end position="117"/>
    </location>
</feature>